<protein>
    <submittedName>
        <fullName evidence="1">Uncharacterized protein</fullName>
    </submittedName>
</protein>
<organism evidence="1">
    <name type="scientific">Peromfec virus RodF8_10</name>
    <dbReference type="NCBI Taxonomy" id="2929357"/>
    <lineage>
        <taxon>Viruses</taxon>
        <taxon>Monodnaviria</taxon>
        <taxon>Sangervirae</taxon>
        <taxon>Phixviricota</taxon>
        <taxon>Malgrandaviricetes</taxon>
        <taxon>Petitvirales</taxon>
        <taxon>Microviridae</taxon>
    </lineage>
</organism>
<reference evidence="1" key="1">
    <citation type="submission" date="2022-02" db="EMBL/GenBank/DDBJ databases">
        <title>Towards deciphering the DNA virus diversity associated with rodent species in the families Cricetidae and Heteromyidae.</title>
        <authorList>
            <person name="Lund M."/>
            <person name="Larsen B.B."/>
            <person name="Gryseels S."/>
            <person name="Kraberger S."/>
            <person name="Rowsey D.M."/>
            <person name="Steger L."/>
            <person name="Yule K.M."/>
            <person name="Upham N.S."/>
            <person name="Worobey M."/>
            <person name="Van Doorslaer K."/>
            <person name="Varsani A."/>
        </authorList>
    </citation>
    <scope>NUCLEOTIDE SEQUENCE</scope>
    <source>
        <strain evidence="1">NeonRodF8_10</strain>
    </source>
</reference>
<sequence length="53" mass="6088">MEKLIHCTILSLYDISEVENLPDDIRAQAYELASKLHFELLSFIFGNKSSKSE</sequence>
<accession>A0A976N292</accession>
<dbReference type="EMBL" id="OM869654">
    <property type="protein sequence ID" value="UPW41717.1"/>
    <property type="molecule type" value="Genomic_DNA"/>
</dbReference>
<name>A0A976N292_9VIRU</name>
<evidence type="ECO:0000313" key="1">
    <source>
        <dbReference type="EMBL" id="UPW41717.1"/>
    </source>
</evidence>
<proteinExistence type="predicted"/>